<dbReference type="Pfam" id="PF00800">
    <property type="entry name" value="PDT"/>
    <property type="match status" value="1"/>
</dbReference>
<evidence type="ECO:0000256" key="2">
    <source>
        <dbReference type="ARBA" id="ARBA00013147"/>
    </source>
</evidence>
<dbReference type="FunFam" id="3.40.190.10:FF:000034">
    <property type="entry name" value="Chorismate mutase/prephenate dehydratase"/>
    <property type="match status" value="1"/>
</dbReference>
<dbReference type="GO" id="GO:0005737">
    <property type="term" value="C:cytoplasm"/>
    <property type="evidence" value="ECO:0007669"/>
    <property type="project" value="TreeGrafter"/>
</dbReference>
<dbReference type="Proteomes" id="UP000007030">
    <property type="component" value="Chromosome"/>
</dbReference>
<evidence type="ECO:0000256" key="1">
    <source>
        <dbReference type="ARBA" id="ARBA00004741"/>
    </source>
</evidence>
<dbReference type="Gene3D" id="3.40.190.10">
    <property type="entry name" value="Periplasmic binding protein-like II"/>
    <property type="match status" value="2"/>
</dbReference>
<comment type="pathway">
    <text evidence="1 8">Amino-acid biosynthesis; L-phenylalanine biosynthesis; phenylpyruvate from prephenate: step 1/1.</text>
</comment>
<evidence type="ECO:0000256" key="5">
    <source>
        <dbReference type="ARBA" id="ARBA00023222"/>
    </source>
</evidence>
<feature type="domain" description="Prephenate dehydratase" evidence="9">
    <location>
        <begin position="1"/>
        <end position="175"/>
    </location>
</feature>
<reference evidence="11 12" key="1">
    <citation type="journal article" date="2012" name="Stand. Genomic Sci.">
        <title>Complete genome sequence of the aerobic, heterotroph Marinithermus hydrothermalis type strain (T1(T)) from a deep-sea hydrothermal vent chimney.</title>
        <authorList>
            <person name="Copeland A."/>
            <person name="Gu W."/>
            <person name="Yasawong M."/>
            <person name="Lapidus A."/>
            <person name="Lucas S."/>
            <person name="Deshpande S."/>
            <person name="Pagani I."/>
            <person name="Tapia R."/>
            <person name="Cheng J.F."/>
            <person name="Goodwin L.A."/>
            <person name="Pitluck S."/>
            <person name="Liolios K."/>
            <person name="Ivanova N."/>
            <person name="Mavromatis K."/>
            <person name="Mikhailova N."/>
            <person name="Pati A."/>
            <person name="Chen A."/>
            <person name="Palaniappan K."/>
            <person name="Land M."/>
            <person name="Pan C."/>
            <person name="Brambilla E.M."/>
            <person name="Rohde M."/>
            <person name="Tindall B.J."/>
            <person name="Sikorski J."/>
            <person name="Goker M."/>
            <person name="Detter J.C."/>
            <person name="Bristow J."/>
            <person name="Eisen J.A."/>
            <person name="Markowitz V."/>
            <person name="Hugenholtz P."/>
            <person name="Kyrpides N.C."/>
            <person name="Klenk H.P."/>
            <person name="Woyke T."/>
        </authorList>
    </citation>
    <scope>NUCLEOTIDE SEQUENCE [LARGE SCALE GENOMIC DNA]</scope>
    <source>
        <strain evidence="12">DSM 14884 / JCM 11576 / T1</strain>
    </source>
</reference>
<dbReference type="InterPro" id="IPR018528">
    <property type="entry name" value="Preph_deHydtase_CS"/>
</dbReference>
<dbReference type="HOGENOM" id="CLU_035008_4_2_0"/>
<name>F2NLJ1_MARHT</name>
<evidence type="ECO:0000256" key="6">
    <source>
        <dbReference type="ARBA" id="ARBA00023239"/>
    </source>
</evidence>
<keyword evidence="5 8" id="KW-0584">Phenylalanine biosynthesis</keyword>
<dbReference type="Gene3D" id="3.30.70.260">
    <property type="match status" value="1"/>
</dbReference>
<accession>F2NLJ1</accession>
<dbReference type="STRING" id="869210.Marky_1353"/>
<dbReference type="InterPro" id="IPR045865">
    <property type="entry name" value="ACT-like_dom_sf"/>
</dbReference>
<evidence type="ECO:0000256" key="7">
    <source>
        <dbReference type="ARBA" id="ARBA00047848"/>
    </source>
</evidence>
<dbReference type="PANTHER" id="PTHR21022:SF19">
    <property type="entry name" value="PREPHENATE DEHYDRATASE-RELATED"/>
    <property type="match status" value="1"/>
</dbReference>
<gene>
    <name evidence="8" type="primary">pheA</name>
    <name evidence="11" type="ordered locus">Marky_1353</name>
</gene>
<dbReference type="InterPro" id="IPR001086">
    <property type="entry name" value="Preph_deHydtase"/>
</dbReference>
<dbReference type="PROSITE" id="PS00858">
    <property type="entry name" value="PREPHENATE_DEHYDR_2"/>
    <property type="match status" value="1"/>
</dbReference>
<feature type="domain" description="ACT" evidence="10">
    <location>
        <begin position="192"/>
        <end position="269"/>
    </location>
</feature>
<dbReference type="GO" id="GO:0009094">
    <property type="term" value="P:L-phenylalanine biosynthetic process"/>
    <property type="evidence" value="ECO:0007669"/>
    <property type="project" value="UniProtKB-UniPathway"/>
</dbReference>
<organism evidence="11 12">
    <name type="scientific">Marinithermus hydrothermalis (strain DSM 14884 / JCM 11576 / T1)</name>
    <dbReference type="NCBI Taxonomy" id="869210"/>
    <lineage>
        <taxon>Bacteria</taxon>
        <taxon>Thermotogati</taxon>
        <taxon>Deinococcota</taxon>
        <taxon>Deinococci</taxon>
        <taxon>Thermales</taxon>
        <taxon>Thermaceae</taxon>
        <taxon>Marinithermus</taxon>
    </lineage>
</organism>
<dbReference type="PANTHER" id="PTHR21022">
    <property type="entry name" value="PREPHENATE DEHYDRATASE P PROTEIN"/>
    <property type="match status" value="1"/>
</dbReference>
<evidence type="ECO:0000256" key="8">
    <source>
        <dbReference type="RuleBase" id="RU361254"/>
    </source>
</evidence>
<evidence type="ECO:0000313" key="12">
    <source>
        <dbReference type="Proteomes" id="UP000007030"/>
    </source>
</evidence>
<dbReference type="SUPFAM" id="SSF55021">
    <property type="entry name" value="ACT-like"/>
    <property type="match status" value="1"/>
</dbReference>
<dbReference type="CDD" id="cd04905">
    <property type="entry name" value="ACT_CM-PDT"/>
    <property type="match status" value="1"/>
</dbReference>
<dbReference type="GO" id="GO:0004664">
    <property type="term" value="F:prephenate dehydratase activity"/>
    <property type="evidence" value="ECO:0007669"/>
    <property type="project" value="UniProtKB-UniRule"/>
</dbReference>
<dbReference type="UniPathway" id="UPA00121">
    <property type="reaction ID" value="UER00345"/>
</dbReference>
<keyword evidence="6 8" id="KW-0456">Lyase</keyword>
<comment type="catalytic activity">
    <reaction evidence="7 8">
        <text>prephenate + H(+) = 3-phenylpyruvate + CO2 + H2O</text>
        <dbReference type="Rhea" id="RHEA:21648"/>
        <dbReference type="ChEBI" id="CHEBI:15377"/>
        <dbReference type="ChEBI" id="CHEBI:15378"/>
        <dbReference type="ChEBI" id="CHEBI:16526"/>
        <dbReference type="ChEBI" id="CHEBI:18005"/>
        <dbReference type="ChEBI" id="CHEBI:29934"/>
        <dbReference type="EC" id="4.2.1.51"/>
    </reaction>
</comment>
<evidence type="ECO:0000259" key="10">
    <source>
        <dbReference type="PROSITE" id="PS51671"/>
    </source>
</evidence>
<dbReference type="eggNOG" id="COG0077">
    <property type="taxonomic scope" value="Bacteria"/>
</dbReference>
<sequence>MAYQGAEGAFSEAAALTAYPDAETVGYATFHEVFEAVAGGAVHCGVVPVENSLAGSINQTYDLLLEHDLHVVGEVILRVQHCLVAPKGTRIEEVRRVISHPQALAQCDGFLARYHLEGVPVYDTAGAARQLAQHPEPGVAAIASRRAAERYGLEVLAEGIEDFEFNYTRFFVLATQERPRGEGPHKTSVVFALRQRLGHSPGGLLEVLQGFAEHRVNLTKLESRPRRDRPWSYVFYVDFEGHVEDPAPAQALLALLRRASFVKVLGSYPMAPNGA</sequence>
<dbReference type="AlphaFoldDB" id="F2NLJ1"/>
<dbReference type="KEGG" id="mhd:Marky_1353"/>
<evidence type="ECO:0000256" key="3">
    <source>
        <dbReference type="ARBA" id="ARBA00022605"/>
    </source>
</evidence>
<dbReference type="Pfam" id="PF01842">
    <property type="entry name" value="ACT"/>
    <property type="match status" value="1"/>
</dbReference>
<dbReference type="EMBL" id="CP002630">
    <property type="protein sequence ID" value="AEB12090.1"/>
    <property type="molecule type" value="Genomic_DNA"/>
</dbReference>
<dbReference type="EC" id="4.2.1.51" evidence="2 8"/>
<dbReference type="SUPFAM" id="SSF53850">
    <property type="entry name" value="Periplasmic binding protein-like II"/>
    <property type="match status" value="1"/>
</dbReference>
<keyword evidence="4 8" id="KW-0057">Aromatic amino acid biosynthesis</keyword>
<proteinExistence type="predicted"/>
<keyword evidence="3 8" id="KW-0028">Amino-acid biosynthesis</keyword>
<dbReference type="CDD" id="cd13631">
    <property type="entry name" value="PBP2_Ct-PDT_like"/>
    <property type="match status" value="1"/>
</dbReference>
<dbReference type="NCBIfam" id="NF008865">
    <property type="entry name" value="PRK11898.1"/>
    <property type="match status" value="1"/>
</dbReference>
<keyword evidence="12" id="KW-1185">Reference proteome</keyword>
<dbReference type="PROSITE" id="PS51171">
    <property type="entry name" value="PREPHENATE_DEHYDR_3"/>
    <property type="match status" value="1"/>
</dbReference>
<protein>
    <recommendedName>
        <fullName evidence="2 8">Prephenate dehydratase</fullName>
        <shortName evidence="8">PDT</shortName>
        <ecNumber evidence="2 8">4.2.1.51</ecNumber>
    </recommendedName>
</protein>
<evidence type="ECO:0000256" key="4">
    <source>
        <dbReference type="ARBA" id="ARBA00023141"/>
    </source>
</evidence>
<dbReference type="InterPro" id="IPR002912">
    <property type="entry name" value="ACT_dom"/>
</dbReference>
<evidence type="ECO:0000313" key="11">
    <source>
        <dbReference type="EMBL" id="AEB12090.1"/>
    </source>
</evidence>
<evidence type="ECO:0000259" key="9">
    <source>
        <dbReference type="PROSITE" id="PS51171"/>
    </source>
</evidence>
<dbReference type="PROSITE" id="PS51671">
    <property type="entry name" value="ACT"/>
    <property type="match status" value="1"/>
</dbReference>